<accession>A0A1R2BHB1</accession>
<feature type="compositionally biased region" description="Polar residues" evidence="1">
    <location>
        <begin position="20"/>
        <end position="31"/>
    </location>
</feature>
<organism evidence="2 3">
    <name type="scientific">Stentor coeruleus</name>
    <dbReference type="NCBI Taxonomy" id="5963"/>
    <lineage>
        <taxon>Eukaryota</taxon>
        <taxon>Sar</taxon>
        <taxon>Alveolata</taxon>
        <taxon>Ciliophora</taxon>
        <taxon>Postciliodesmatophora</taxon>
        <taxon>Heterotrichea</taxon>
        <taxon>Heterotrichida</taxon>
        <taxon>Stentoridae</taxon>
        <taxon>Stentor</taxon>
    </lineage>
</organism>
<keyword evidence="3" id="KW-1185">Reference proteome</keyword>
<sequence>MLSPRSEHMSIISKEPIKSNKGTFSSMSSNIPHEQSFIDPKDFVSILSTDATPRVITEESLTIMIKKKVNSTRLKHQKSSNLDKAEGYLGCCSSKKFCQVF</sequence>
<protein>
    <submittedName>
        <fullName evidence="2">Uncharacterized protein</fullName>
    </submittedName>
</protein>
<name>A0A1R2BHB1_9CILI</name>
<evidence type="ECO:0000313" key="2">
    <source>
        <dbReference type="EMBL" id="OMJ76148.1"/>
    </source>
</evidence>
<proteinExistence type="predicted"/>
<reference evidence="2 3" key="1">
    <citation type="submission" date="2016-11" db="EMBL/GenBank/DDBJ databases">
        <title>The macronuclear genome of Stentor coeruleus: a giant cell with tiny introns.</title>
        <authorList>
            <person name="Slabodnick M."/>
            <person name="Ruby J.G."/>
            <person name="Reiff S.B."/>
            <person name="Swart E.C."/>
            <person name="Gosai S."/>
            <person name="Prabakaran S."/>
            <person name="Witkowska E."/>
            <person name="Larue G.E."/>
            <person name="Fisher S."/>
            <person name="Freeman R.M."/>
            <person name="Gunawardena J."/>
            <person name="Chu W."/>
            <person name="Stover N.A."/>
            <person name="Gregory B.D."/>
            <person name="Nowacki M."/>
            <person name="Derisi J."/>
            <person name="Roy S.W."/>
            <person name="Marshall W.F."/>
            <person name="Sood P."/>
        </authorList>
    </citation>
    <scope>NUCLEOTIDE SEQUENCE [LARGE SCALE GENOMIC DNA]</scope>
    <source>
        <strain evidence="2">WM001</strain>
    </source>
</reference>
<gene>
    <name evidence="2" type="ORF">SteCoe_24555</name>
</gene>
<dbReference type="EMBL" id="MPUH01000648">
    <property type="protein sequence ID" value="OMJ76148.1"/>
    <property type="molecule type" value="Genomic_DNA"/>
</dbReference>
<comment type="caution">
    <text evidence="2">The sequence shown here is derived from an EMBL/GenBank/DDBJ whole genome shotgun (WGS) entry which is preliminary data.</text>
</comment>
<dbReference type="AlphaFoldDB" id="A0A1R2BHB1"/>
<dbReference type="Proteomes" id="UP000187209">
    <property type="component" value="Unassembled WGS sequence"/>
</dbReference>
<evidence type="ECO:0000256" key="1">
    <source>
        <dbReference type="SAM" id="MobiDB-lite"/>
    </source>
</evidence>
<evidence type="ECO:0000313" key="3">
    <source>
        <dbReference type="Proteomes" id="UP000187209"/>
    </source>
</evidence>
<feature type="region of interest" description="Disordered" evidence="1">
    <location>
        <begin position="1"/>
        <end position="31"/>
    </location>
</feature>